<evidence type="ECO:0000256" key="2">
    <source>
        <dbReference type="ARBA" id="ARBA00022729"/>
    </source>
</evidence>
<dbReference type="EMBL" id="CU633870">
    <property type="protein sequence ID" value="CAP65087.1"/>
    <property type="molecule type" value="Genomic_DNA"/>
</dbReference>
<dbReference type="KEGG" id="pan:PODANSg2202"/>
<dbReference type="VEuPathDB" id="FungiDB:PODANS_5_6730"/>
<dbReference type="InterPro" id="IPR052176">
    <property type="entry name" value="Glycosyl_Hydrlase_43_Enz"/>
</dbReference>
<dbReference type="HOGENOM" id="CLU_009397_11_2_1"/>
<keyword evidence="5 8" id="KW-0326">Glycosidase</keyword>
<dbReference type="SUPFAM" id="SSF75005">
    <property type="entry name" value="Arabinanase/levansucrase/invertase"/>
    <property type="match status" value="1"/>
</dbReference>
<dbReference type="InterPro" id="IPR006584">
    <property type="entry name" value="Cellulose-bd_IV"/>
</dbReference>
<proteinExistence type="inferred from homology"/>
<dbReference type="GO" id="GO:0004553">
    <property type="term" value="F:hydrolase activity, hydrolyzing O-glycosyl compounds"/>
    <property type="evidence" value="ECO:0007669"/>
    <property type="project" value="InterPro"/>
</dbReference>
<dbReference type="InterPro" id="IPR005084">
    <property type="entry name" value="CBM6"/>
</dbReference>
<dbReference type="SMART" id="SM00606">
    <property type="entry name" value="CBD_IV"/>
    <property type="match status" value="1"/>
</dbReference>
<evidence type="ECO:0000256" key="5">
    <source>
        <dbReference type="ARBA" id="ARBA00023295"/>
    </source>
</evidence>
<dbReference type="PANTHER" id="PTHR43772">
    <property type="entry name" value="ENDO-1,4-BETA-XYLANASE"/>
    <property type="match status" value="1"/>
</dbReference>
<name>B2AM98_PODAN</name>
<dbReference type="STRING" id="515849.B2AM98"/>
<dbReference type="PROSITE" id="PS51175">
    <property type="entry name" value="CBM6"/>
    <property type="match status" value="1"/>
</dbReference>
<comment type="similarity">
    <text evidence="1 8">Belongs to the glycosyl hydrolase 43 family.</text>
</comment>
<feature type="domain" description="CBM6" evidence="9">
    <location>
        <begin position="418"/>
        <end position="541"/>
    </location>
</feature>
<evidence type="ECO:0000256" key="3">
    <source>
        <dbReference type="ARBA" id="ARBA00022801"/>
    </source>
</evidence>
<dbReference type="CAZy" id="GH43">
    <property type="family name" value="Glycoside Hydrolase Family 43"/>
</dbReference>
<dbReference type="Pfam" id="PF03422">
    <property type="entry name" value="CBM_6"/>
    <property type="match status" value="1"/>
</dbReference>
<feature type="active site" description="Proton acceptor" evidence="6">
    <location>
        <position position="129"/>
    </location>
</feature>
<dbReference type="GO" id="GO:0005975">
    <property type="term" value="P:carbohydrate metabolic process"/>
    <property type="evidence" value="ECO:0007669"/>
    <property type="project" value="InterPro"/>
</dbReference>
<dbReference type="Gene3D" id="2.60.120.260">
    <property type="entry name" value="Galactose-binding domain-like"/>
    <property type="match status" value="1"/>
</dbReference>
<reference evidence="10" key="2">
    <citation type="submission" date="2008-07" db="EMBL/GenBank/DDBJ databases">
        <authorList>
            <person name="Genoscope - CEA"/>
        </authorList>
    </citation>
    <scope>NUCLEOTIDE SEQUENCE</scope>
    <source>
        <strain evidence="10">S mat+</strain>
    </source>
</reference>
<keyword evidence="2" id="KW-0732">Signal</keyword>
<protein>
    <submittedName>
        <fullName evidence="11">Glycoside Hydrolase Family 43</fullName>
    </submittedName>
    <submittedName>
        <fullName evidence="10">Podospora anserina S mat+ genomic DNA chromosome 5, supercontig 8</fullName>
    </submittedName>
</protein>
<evidence type="ECO:0000256" key="4">
    <source>
        <dbReference type="ARBA" id="ARBA00023277"/>
    </source>
</evidence>
<dbReference type="CDD" id="cd04084">
    <property type="entry name" value="CBM6_xylanase-like"/>
    <property type="match status" value="1"/>
</dbReference>
<evidence type="ECO:0000256" key="1">
    <source>
        <dbReference type="ARBA" id="ARBA00009865"/>
    </source>
</evidence>
<evidence type="ECO:0000256" key="7">
    <source>
        <dbReference type="PIRSR" id="PIRSR606710-2"/>
    </source>
</evidence>
<dbReference type="Proteomes" id="UP000001197">
    <property type="component" value="Chromosome 5"/>
</dbReference>
<dbReference type="CAZy" id="CBM6">
    <property type="family name" value="Carbohydrate-Binding Module Family 6"/>
</dbReference>
<feature type="site" description="Important for catalytic activity, responsible for pKa modulation of the active site Glu and correct orientation of both the proton donor and substrate" evidence="7">
    <location>
        <position position="242"/>
    </location>
</feature>
<dbReference type="AlphaFoldDB" id="B2AM98"/>
<reference evidence="12" key="3">
    <citation type="journal article" date="2014" name="Genetics">
        <title>Maintaining two mating types: Structure of the mating type locus and its role in heterokaryosis in Podospora anserina.</title>
        <authorList>
            <person name="Grognet P."/>
            <person name="Bidard F."/>
            <person name="Kuchly C."/>
            <person name="Tong L.C.H."/>
            <person name="Coppin E."/>
            <person name="Benkhali J.A."/>
            <person name="Couloux A."/>
            <person name="Wincker P."/>
            <person name="Debuchy R."/>
            <person name="Silar P."/>
        </authorList>
    </citation>
    <scope>GENOME REANNOTATION</scope>
    <source>
        <strain evidence="12">S / ATCC MYA-4624 / DSM 980 / FGSC 10383</strain>
    </source>
</reference>
<dbReference type="RefSeq" id="XP_001905179.1">
    <property type="nucleotide sequence ID" value="XM_001905144.1"/>
</dbReference>
<dbReference type="PANTHER" id="PTHR43772:SF2">
    <property type="entry name" value="PUTATIVE (AFU_ORTHOLOGUE AFUA_2G04480)-RELATED"/>
    <property type="match status" value="1"/>
</dbReference>
<dbReference type="InterPro" id="IPR006710">
    <property type="entry name" value="Glyco_hydro_43"/>
</dbReference>
<keyword evidence="12" id="KW-1185">Reference proteome</keyword>
<evidence type="ECO:0000313" key="12">
    <source>
        <dbReference type="Proteomes" id="UP000001197"/>
    </source>
</evidence>
<sequence>MYCSASGDFPLARLYRWDPYGSLCRPGSWVRFAKSGDELRTPRYTVCRLLIENISPLKIISTLDLIAATSGCYCTRESAQIAVLDIIHGPQANAHPSLTMKVSAPLLTAALASVATADNPIIQTIYSTDPAPLVHNGRVYLYTGHDEPGSTTFVMKDWRVFSSVDMVNWQDHGSPMSLATFSWADANAWAGQTIQRNGKFYWYASMRRRNGAMAVGVGVSDSPTGPFRDALGRPLVENWGIDPTVWIDDDGQAYMYWGNPGLWYVKLNPDMVSYSGGINTVTLTTTGFGTRSGNAERPTTYEEGSWIYKRTGKYYMVFAASCCSEHIGYSTGPGPTGPWTYGGVVMPTQGSSFTNHPGVIDYQGSSYFFYHNGALPGGGGYTRSVCVEPFTYGANGSIPVINMSKDGAPQVGNLNPYVRQEAETIAWESGVQTEPCSEGGMNVLSINNGDYIKVKGVAFGSGAKSFTARVSSATSGGKIEVRLDSTGGTLVGTCNVPGTGGWQTWTNVNCAVGGATGTRDLFFRFTGAGGELFRFNWWQFSQIAGLGLYCYRSCFQGSLTAVSSSLRGSVAKTVFADEQ</sequence>
<evidence type="ECO:0000313" key="10">
    <source>
        <dbReference type="EMBL" id="CAP65087.1"/>
    </source>
</evidence>
<organism evidence="10">
    <name type="scientific">Podospora anserina (strain S / ATCC MYA-4624 / DSM 980 / FGSC 10383)</name>
    <name type="common">Pleurage anserina</name>
    <dbReference type="NCBI Taxonomy" id="515849"/>
    <lineage>
        <taxon>Eukaryota</taxon>
        <taxon>Fungi</taxon>
        <taxon>Dikarya</taxon>
        <taxon>Ascomycota</taxon>
        <taxon>Pezizomycotina</taxon>
        <taxon>Sordariomycetes</taxon>
        <taxon>Sordariomycetidae</taxon>
        <taxon>Sordariales</taxon>
        <taxon>Podosporaceae</taxon>
        <taxon>Podospora</taxon>
        <taxon>Podospora anserina</taxon>
    </lineage>
</organism>
<feature type="active site" description="Proton donor" evidence="6">
    <location>
        <position position="303"/>
    </location>
</feature>
<dbReference type="eggNOG" id="ENOG502SHWK">
    <property type="taxonomic scope" value="Eukaryota"/>
</dbReference>
<dbReference type="InterPro" id="IPR023296">
    <property type="entry name" value="Glyco_hydro_beta-prop_sf"/>
</dbReference>
<evidence type="ECO:0000256" key="8">
    <source>
        <dbReference type="RuleBase" id="RU361187"/>
    </source>
</evidence>
<dbReference type="InterPro" id="IPR008979">
    <property type="entry name" value="Galactose-bd-like_sf"/>
</dbReference>
<dbReference type="Gene3D" id="2.115.10.20">
    <property type="entry name" value="Glycosyl hydrolase domain, family 43"/>
    <property type="match status" value="1"/>
</dbReference>
<evidence type="ECO:0000313" key="11">
    <source>
        <dbReference type="EMBL" id="CDP29823.1"/>
    </source>
</evidence>
<dbReference type="Pfam" id="PF04616">
    <property type="entry name" value="Glyco_hydro_43"/>
    <property type="match status" value="1"/>
</dbReference>
<keyword evidence="3 8" id="KW-0378">Hydrolase</keyword>
<gene>
    <name evidence="10" type="ORF">PODANS_5_6730</name>
</gene>
<reference evidence="11" key="4">
    <citation type="submission" date="2015-04" db="EMBL/GenBank/DDBJ databases">
        <title>Maintaining two mating types: Structure of the mating type locus and its role in heterokaryosis in Podospora anserina.</title>
        <authorList>
            <person name="Grognet P."/>
            <person name="Bidard F."/>
            <person name="Kuchly C."/>
            <person name="Chan Ho Tong L."/>
            <person name="Coppin E."/>
            <person name="Ait Benkhali J."/>
            <person name="Couloux A."/>
            <person name="Wincker P."/>
            <person name="Debuchy R."/>
            <person name="Silar P."/>
        </authorList>
    </citation>
    <scope>NUCLEOTIDE SEQUENCE</scope>
</reference>
<dbReference type="GO" id="GO:0030246">
    <property type="term" value="F:carbohydrate binding"/>
    <property type="evidence" value="ECO:0007669"/>
    <property type="project" value="InterPro"/>
</dbReference>
<evidence type="ECO:0000259" key="9">
    <source>
        <dbReference type="PROSITE" id="PS51175"/>
    </source>
</evidence>
<keyword evidence="4" id="KW-0119">Carbohydrate metabolism</keyword>
<reference evidence="10 12" key="1">
    <citation type="journal article" date="2008" name="Genome Biol.">
        <title>The genome sequence of the model ascomycete fungus Podospora anserina.</title>
        <authorList>
            <person name="Espagne E."/>
            <person name="Lespinet O."/>
            <person name="Malagnac F."/>
            <person name="Da Silva C."/>
            <person name="Jaillon O."/>
            <person name="Porcel B.M."/>
            <person name="Couloux A."/>
            <person name="Aury J.-M."/>
            <person name="Segurens B."/>
            <person name="Poulain J."/>
            <person name="Anthouard V."/>
            <person name="Grossetete S."/>
            <person name="Khalili H."/>
            <person name="Coppin E."/>
            <person name="Dequard-Chablat M."/>
            <person name="Picard M."/>
            <person name="Contamine V."/>
            <person name="Arnaise S."/>
            <person name="Bourdais A."/>
            <person name="Berteaux-Lecellier V."/>
            <person name="Gautheret D."/>
            <person name="de Vries R.P."/>
            <person name="Battaglia E."/>
            <person name="Coutinho P.M."/>
            <person name="Danchin E.G.J."/>
            <person name="Henrissat B."/>
            <person name="El Khoury R."/>
            <person name="Sainsard-Chanet A."/>
            <person name="Boivin A."/>
            <person name="Pinan-Lucarre B."/>
            <person name="Sellem C.H."/>
            <person name="Debuchy R."/>
            <person name="Wincker P."/>
            <person name="Weissenbach J."/>
            <person name="Silar P."/>
        </authorList>
    </citation>
    <scope>NUCLEOTIDE SEQUENCE [LARGE SCALE GENOMIC DNA]</scope>
    <source>
        <strain evidence="12">S / ATCC MYA-4624 / DSM 980 / FGSC 10383</strain>
        <strain evidence="10">S mat+</strain>
    </source>
</reference>
<dbReference type="SUPFAM" id="SSF49785">
    <property type="entry name" value="Galactose-binding domain-like"/>
    <property type="match status" value="1"/>
</dbReference>
<dbReference type="CDD" id="cd18618">
    <property type="entry name" value="GH43_Xsa43E-like"/>
    <property type="match status" value="1"/>
</dbReference>
<accession>B2AM98</accession>
<dbReference type="EMBL" id="FO904940">
    <property type="protein sequence ID" value="CDP29823.1"/>
    <property type="molecule type" value="Genomic_DNA"/>
</dbReference>
<dbReference type="GeneID" id="6189320"/>
<evidence type="ECO:0000256" key="6">
    <source>
        <dbReference type="PIRSR" id="PIRSR606710-1"/>
    </source>
</evidence>
<dbReference type="OrthoDB" id="5211809at2759"/>